<dbReference type="EMBL" id="KZ679681">
    <property type="protein sequence ID" value="PTB53938.1"/>
    <property type="molecule type" value="Genomic_DNA"/>
</dbReference>
<name>A0A2T4AAJ2_TRIHA</name>
<dbReference type="RefSeq" id="XP_024773615.1">
    <property type="nucleotide sequence ID" value="XM_024919208.1"/>
</dbReference>
<sequence>MAILVPCCRVLFFCPFPSPRYSWRWTISFQRLNAVLLPVCSAFCLQKPLLPQCRACTVLYSTRQDRAHDIDH</sequence>
<gene>
    <name evidence="1" type="ORF">M431DRAFT_508984</name>
</gene>
<reference evidence="1 2" key="1">
    <citation type="submission" date="2016-07" db="EMBL/GenBank/DDBJ databases">
        <title>Multiple horizontal gene transfer events from other fungi enriched the ability of initially mycotrophic Trichoderma (Ascomycota) to feed on dead plant biomass.</title>
        <authorList>
            <consortium name="DOE Joint Genome Institute"/>
            <person name="Aerts A."/>
            <person name="Atanasova L."/>
            <person name="Chenthamara K."/>
            <person name="Zhang J."/>
            <person name="Grujic M."/>
            <person name="Henrissat B."/>
            <person name="Kuo A."/>
            <person name="Salamov A."/>
            <person name="Lipzen A."/>
            <person name="Labutti K."/>
            <person name="Barry K."/>
            <person name="Miao Y."/>
            <person name="Rahimi M.J."/>
            <person name="Shen Q."/>
            <person name="Grigoriev I.V."/>
            <person name="Kubicek C.P."/>
            <person name="Druzhinina I.S."/>
        </authorList>
    </citation>
    <scope>NUCLEOTIDE SEQUENCE [LARGE SCALE GENOMIC DNA]</scope>
    <source>
        <strain evidence="1 2">CBS 226.95</strain>
    </source>
</reference>
<dbReference type="Proteomes" id="UP000241690">
    <property type="component" value="Unassembled WGS sequence"/>
</dbReference>
<evidence type="ECO:0000313" key="2">
    <source>
        <dbReference type="Proteomes" id="UP000241690"/>
    </source>
</evidence>
<evidence type="ECO:0000313" key="1">
    <source>
        <dbReference type="EMBL" id="PTB53938.1"/>
    </source>
</evidence>
<accession>A0A2T4AAJ2</accession>
<organism evidence="1 2">
    <name type="scientific">Trichoderma harzianum CBS 226.95</name>
    <dbReference type="NCBI Taxonomy" id="983964"/>
    <lineage>
        <taxon>Eukaryota</taxon>
        <taxon>Fungi</taxon>
        <taxon>Dikarya</taxon>
        <taxon>Ascomycota</taxon>
        <taxon>Pezizomycotina</taxon>
        <taxon>Sordariomycetes</taxon>
        <taxon>Hypocreomycetidae</taxon>
        <taxon>Hypocreales</taxon>
        <taxon>Hypocreaceae</taxon>
        <taxon>Trichoderma</taxon>
    </lineage>
</organism>
<protein>
    <submittedName>
        <fullName evidence="1">Uncharacterized protein</fullName>
    </submittedName>
</protein>
<proteinExistence type="predicted"/>
<dbReference type="AlphaFoldDB" id="A0A2T4AAJ2"/>
<keyword evidence="2" id="KW-1185">Reference proteome</keyword>
<dbReference type="GeneID" id="36627777"/>